<keyword evidence="11" id="KW-1185">Reference proteome</keyword>
<dbReference type="SUPFAM" id="SSF52540">
    <property type="entry name" value="P-loop containing nucleoside triphosphate hydrolases"/>
    <property type="match status" value="1"/>
</dbReference>
<feature type="domain" description="Helicase-associated" evidence="9">
    <location>
        <begin position="11"/>
        <end position="102"/>
    </location>
</feature>
<dbReference type="STRING" id="5762.D2UY26"/>
<name>D2UY26_NAEGR</name>
<evidence type="ECO:0000256" key="3">
    <source>
        <dbReference type="ARBA" id="ARBA00022741"/>
    </source>
</evidence>
<dbReference type="EMBL" id="GG738845">
    <property type="protein sequence ID" value="EFC50397.1"/>
    <property type="molecule type" value="Genomic_DNA"/>
</dbReference>
<dbReference type="Pfam" id="PF21010">
    <property type="entry name" value="HA2_C"/>
    <property type="match status" value="1"/>
</dbReference>
<dbReference type="InterPro" id="IPR027417">
    <property type="entry name" value="P-loop_NTPase"/>
</dbReference>
<proteinExistence type="predicted"/>
<dbReference type="Pfam" id="PF07717">
    <property type="entry name" value="OB_NTP_bind"/>
    <property type="match status" value="1"/>
</dbReference>
<protein>
    <recommendedName>
        <fullName evidence="1">RNA helicase</fullName>
        <ecNumber evidence="1">3.6.4.13</ecNumber>
    </recommendedName>
</protein>
<dbReference type="InParanoid" id="D2UY26"/>
<evidence type="ECO:0000256" key="5">
    <source>
        <dbReference type="ARBA" id="ARBA00022806"/>
    </source>
</evidence>
<dbReference type="Proteomes" id="UP000006671">
    <property type="component" value="Unassembled WGS sequence"/>
</dbReference>
<evidence type="ECO:0000256" key="6">
    <source>
        <dbReference type="ARBA" id="ARBA00022840"/>
    </source>
</evidence>
<evidence type="ECO:0000313" key="11">
    <source>
        <dbReference type="Proteomes" id="UP000006671"/>
    </source>
</evidence>
<dbReference type="Pfam" id="PF04408">
    <property type="entry name" value="WHD_HA2"/>
    <property type="match status" value="1"/>
</dbReference>
<dbReference type="GO" id="GO:0003723">
    <property type="term" value="F:RNA binding"/>
    <property type="evidence" value="ECO:0007669"/>
    <property type="project" value="TreeGrafter"/>
</dbReference>
<dbReference type="InterPro" id="IPR007502">
    <property type="entry name" value="Helicase-assoc_dom"/>
</dbReference>
<dbReference type="KEGG" id="ngr:NAEGRDRAFT_34676"/>
<dbReference type="EC" id="3.6.4.13" evidence="1"/>
<dbReference type="GO" id="GO:0071013">
    <property type="term" value="C:catalytic step 2 spliceosome"/>
    <property type="evidence" value="ECO:0007669"/>
    <property type="project" value="TreeGrafter"/>
</dbReference>
<dbReference type="SMART" id="SM00847">
    <property type="entry name" value="HA2"/>
    <property type="match status" value="1"/>
</dbReference>
<evidence type="ECO:0000259" key="9">
    <source>
        <dbReference type="SMART" id="SM00847"/>
    </source>
</evidence>
<dbReference type="VEuPathDB" id="AmoebaDB:NAEGRDRAFT_34676"/>
<evidence type="ECO:0000256" key="8">
    <source>
        <dbReference type="ARBA" id="ARBA00047984"/>
    </source>
</evidence>
<dbReference type="GO" id="GO:0003724">
    <property type="term" value="F:RNA helicase activity"/>
    <property type="evidence" value="ECO:0007669"/>
    <property type="project" value="UniProtKB-EC"/>
</dbReference>
<keyword evidence="5" id="KW-0347">Helicase</keyword>
<evidence type="ECO:0000256" key="4">
    <source>
        <dbReference type="ARBA" id="ARBA00022801"/>
    </source>
</evidence>
<dbReference type="RefSeq" id="XP_002683141.1">
    <property type="nucleotide sequence ID" value="XM_002683095.1"/>
</dbReference>
<dbReference type="GO" id="GO:0008380">
    <property type="term" value="P:RNA splicing"/>
    <property type="evidence" value="ECO:0007669"/>
    <property type="project" value="UniProtKB-KW"/>
</dbReference>
<comment type="catalytic activity">
    <reaction evidence="8">
        <text>ATP + H2O = ADP + phosphate + H(+)</text>
        <dbReference type="Rhea" id="RHEA:13065"/>
        <dbReference type="ChEBI" id="CHEBI:15377"/>
        <dbReference type="ChEBI" id="CHEBI:15378"/>
        <dbReference type="ChEBI" id="CHEBI:30616"/>
        <dbReference type="ChEBI" id="CHEBI:43474"/>
        <dbReference type="ChEBI" id="CHEBI:456216"/>
        <dbReference type="EC" id="3.6.4.13"/>
    </reaction>
</comment>
<keyword evidence="2" id="KW-0507">mRNA processing</keyword>
<dbReference type="eggNOG" id="KOG0923">
    <property type="taxonomic scope" value="Eukaryota"/>
</dbReference>
<keyword evidence="3" id="KW-0547">Nucleotide-binding</keyword>
<evidence type="ECO:0000256" key="7">
    <source>
        <dbReference type="ARBA" id="ARBA00023187"/>
    </source>
</evidence>
<dbReference type="GeneID" id="8859047"/>
<keyword evidence="4" id="KW-0378">Hydrolase</keyword>
<sequence>MDPPPPETLIAALEQLYALGALNDAGDLTSMGRRMSEFPLDPQLSRMLIASEKYGCTEEIATICAMLSVNNSIFFRPKENELQSDNAKKSFHHQHGDHLTLLNVFNEWVETGYSIPWCHQHFIQERSMLRAKKIREQLVQLMEKVEIELISNSEDSEAIRKAITSGFFYNVATLEGHTGSYRTMHKKQTVYIHPSSSKEQKDPPKWVVFFELVLTTQEFMRQVIEIEPTWLLEIAPHLYNGKITVKEHKMPKTLGKSSRNK</sequence>
<dbReference type="InterPro" id="IPR048333">
    <property type="entry name" value="HA2_WH"/>
</dbReference>
<keyword evidence="7" id="KW-0508">mRNA splicing</keyword>
<dbReference type="GO" id="GO:0006397">
    <property type="term" value="P:mRNA processing"/>
    <property type="evidence" value="ECO:0007669"/>
    <property type="project" value="UniProtKB-KW"/>
</dbReference>
<dbReference type="PANTHER" id="PTHR18934:SF83">
    <property type="entry name" value="PRE-MRNA-SPLICING FACTOR ATP-DEPENDENT RNA HELICASE DHX16"/>
    <property type="match status" value="1"/>
</dbReference>
<reference evidence="10 11" key="1">
    <citation type="journal article" date="2010" name="Cell">
        <title>The genome of Naegleria gruberi illuminates early eukaryotic versatility.</title>
        <authorList>
            <person name="Fritz-Laylin L.K."/>
            <person name="Prochnik S.E."/>
            <person name="Ginger M.L."/>
            <person name="Dacks J.B."/>
            <person name="Carpenter M.L."/>
            <person name="Field M.C."/>
            <person name="Kuo A."/>
            <person name="Paredez A."/>
            <person name="Chapman J."/>
            <person name="Pham J."/>
            <person name="Shu S."/>
            <person name="Neupane R."/>
            <person name="Cipriano M."/>
            <person name="Mancuso J."/>
            <person name="Tu H."/>
            <person name="Salamov A."/>
            <person name="Lindquist E."/>
            <person name="Shapiro H."/>
            <person name="Lucas S."/>
            <person name="Grigoriev I.V."/>
            <person name="Cande W.Z."/>
            <person name="Fulton C."/>
            <person name="Rokhsar D.S."/>
            <person name="Dawson S.C."/>
        </authorList>
    </citation>
    <scope>NUCLEOTIDE SEQUENCE [LARGE SCALE GENOMIC DNA]</scope>
    <source>
        <strain evidence="10 11">NEG-M</strain>
    </source>
</reference>
<dbReference type="OrthoDB" id="10253254at2759"/>
<dbReference type="Gene3D" id="1.20.120.1080">
    <property type="match status" value="1"/>
</dbReference>
<evidence type="ECO:0000256" key="2">
    <source>
        <dbReference type="ARBA" id="ARBA00022664"/>
    </source>
</evidence>
<dbReference type="PANTHER" id="PTHR18934">
    <property type="entry name" value="ATP-DEPENDENT RNA HELICASE"/>
    <property type="match status" value="1"/>
</dbReference>
<gene>
    <name evidence="10" type="ORF">NAEGRDRAFT_34676</name>
</gene>
<keyword evidence="6" id="KW-0067">ATP-binding</keyword>
<dbReference type="FunFam" id="1.20.120.1080:FF:000001">
    <property type="entry name" value="Pre-mRNA-splicing factor ATP-dependent RNA helicase"/>
    <property type="match status" value="1"/>
</dbReference>
<dbReference type="OMA" id="NEDERWC"/>
<dbReference type="InterPro" id="IPR011709">
    <property type="entry name" value="DEAD-box_helicase_OB_fold"/>
</dbReference>
<dbReference type="AlphaFoldDB" id="D2UY26"/>
<dbReference type="GO" id="GO:0005524">
    <property type="term" value="F:ATP binding"/>
    <property type="evidence" value="ECO:0007669"/>
    <property type="project" value="UniProtKB-KW"/>
</dbReference>
<evidence type="ECO:0000256" key="1">
    <source>
        <dbReference type="ARBA" id="ARBA00012552"/>
    </source>
</evidence>
<accession>D2UY26</accession>
<dbReference type="GO" id="GO:0016787">
    <property type="term" value="F:hydrolase activity"/>
    <property type="evidence" value="ECO:0007669"/>
    <property type="project" value="UniProtKB-KW"/>
</dbReference>
<evidence type="ECO:0000313" key="10">
    <source>
        <dbReference type="EMBL" id="EFC50397.1"/>
    </source>
</evidence>
<organism evidence="11">
    <name type="scientific">Naegleria gruberi</name>
    <name type="common">Amoeba</name>
    <dbReference type="NCBI Taxonomy" id="5762"/>
    <lineage>
        <taxon>Eukaryota</taxon>
        <taxon>Discoba</taxon>
        <taxon>Heterolobosea</taxon>
        <taxon>Tetramitia</taxon>
        <taxon>Eutetramitia</taxon>
        <taxon>Vahlkampfiidae</taxon>
        <taxon>Naegleria</taxon>
    </lineage>
</organism>